<name>A0ABP5PJH3_9ACTN</name>
<sequence>MSRRRVHLVGSYPAAGTSAAMTTIAEVAGPFLRSLPDGETGERSRWIVNVIDGLRDHPGLELVKDGDYSSYDSRPLFKVRRGHRLTPDSLRLGYANVARESYTVFRQVRAEHGLPEVSFQVGLPGDFDLAYFAFGAAGAVRLRGVVRAALAREIAEIAAWGGQDVVFQIEVPGELVLVEGLPRPLRAAAARALVRGLVKQAVVAPSGTRFGVHLCVGDLGNKALRPLGSASALVALVKALLRYWPQGRPLEYVHVPLAAGDQPPPLDENFYRGLSALAGMPSRVRFVAGLAHEGQDAGEQRAILERVERLLERPVDVASACGLGRRSPQDARRALERAAALAET</sequence>
<gene>
    <name evidence="1" type="ORF">GCM10009850_071990</name>
</gene>
<dbReference type="InterPro" id="IPR038071">
    <property type="entry name" value="UROD/MetE-like_sf"/>
</dbReference>
<accession>A0ABP5PJH3</accession>
<proteinExistence type="predicted"/>
<reference evidence="2" key="1">
    <citation type="journal article" date="2019" name="Int. J. Syst. Evol. Microbiol.">
        <title>The Global Catalogue of Microorganisms (GCM) 10K type strain sequencing project: providing services to taxonomists for standard genome sequencing and annotation.</title>
        <authorList>
            <consortium name="The Broad Institute Genomics Platform"/>
            <consortium name="The Broad Institute Genome Sequencing Center for Infectious Disease"/>
            <person name="Wu L."/>
            <person name="Ma J."/>
        </authorList>
    </citation>
    <scope>NUCLEOTIDE SEQUENCE [LARGE SCALE GENOMIC DNA]</scope>
    <source>
        <strain evidence="2">JCM 16114</strain>
    </source>
</reference>
<evidence type="ECO:0000313" key="2">
    <source>
        <dbReference type="Proteomes" id="UP001499843"/>
    </source>
</evidence>
<dbReference type="Proteomes" id="UP001499843">
    <property type="component" value="Unassembled WGS sequence"/>
</dbReference>
<evidence type="ECO:0000313" key="1">
    <source>
        <dbReference type="EMBL" id="GAA2211739.1"/>
    </source>
</evidence>
<protein>
    <recommendedName>
        <fullName evidence="3">Cobalamin-independent methionine synthase MetE C-terminal/archaeal domain-containing protein</fullName>
    </recommendedName>
</protein>
<organism evidence="1 2">
    <name type="scientific">Nonomuraea monospora</name>
    <dbReference type="NCBI Taxonomy" id="568818"/>
    <lineage>
        <taxon>Bacteria</taxon>
        <taxon>Bacillati</taxon>
        <taxon>Actinomycetota</taxon>
        <taxon>Actinomycetes</taxon>
        <taxon>Streptosporangiales</taxon>
        <taxon>Streptosporangiaceae</taxon>
        <taxon>Nonomuraea</taxon>
    </lineage>
</organism>
<keyword evidence="2" id="KW-1185">Reference proteome</keyword>
<comment type="caution">
    <text evidence="1">The sequence shown here is derived from an EMBL/GenBank/DDBJ whole genome shotgun (WGS) entry which is preliminary data.</text>
</comment>
<dbReference type="RefSeq" id="WP_344484905.1">
    <property type="nucleotide sequence ID" value="NZ_BAAAQX010000022.1"/>
</dbReference>
<dbReference type="Gene3D" id="3.20.20.210">
    <property type="match status" value="1"/>
</dbReference>
<evidence type="ECO:0008006" key="3">
    <source>
        <dbReference type="Google" id="ProtNLM"/>
    </source>
</evidence>
<dbReference type="EMBL" id="BAAAQX010000022">
    <property type="protein sequence ID" value="GAA2211739.1"/>
    <property type="molecule type" value="Genomic_DNA"/>
</dbReference>
<dbReference type="SUPFAM" id="SSF51726">
    <property type="entry name" value="UROD/MetE-like"/>
    <property type="match status" value="1"/>
</dbReference>